<reference evidence="14 15" key="1">
    <citation type="journal article" date="2018" name="Nat. Microbiol.">
        <title>Leveraging single-cell genomics to expand the fungal tree of life.</title>
        <authorList>
            <person name="Ahrendt S.R."/>
            <person name="Quandt C.A."/>
            <person name="Ciobanu D."/>
            <person name="Clum A."/>
            <person name="Salamov A."/>
            <person name="Andreopoulos B."/>
            <person name="Cheng J.F."/>
            <person name="Woyke T."/>
            <person name="Pelin A."/>
            <person name="Henrissat B."/>
            <person name="Reynolds N.K."/>
            <person name="Benny G.L."/>
            <person name="Smith M.E."/>
            <person name="James T.Y."/>
            <person name="Grigoriev I.V."/>
        </authorList>
    </citation>
    <scope>NUCLEOTIDE SEQUENCE [LARGE SCALE GENOMIC DNA]</scope>
    <source>
        <strain evidence="14 15">ATCC 52028</strain>
    </source>
</reference>
<organism evidence="12 14">
    <name type="scientific">Caulochytrium protostelioides</name>
    <dbReference type="NCBI Taxonomy" id="1555241"/>
    <lineage>
        <taxon>Eukaryota</taxon>
        <taxon>Fungi</taxon>
        <taxon>Fungi incertae sedis</taxon>
        <taxon>Chytridiomycota</taxon>
        <taxon>Chytridiomycota incertae sedis</taxon>
        <taxon>Chytridiomycetes</taxon>
        <taxon>Caulochytriales</taxon>
        <taxon>Caulochytriaceae</taxon>
        <taxon>Caulochytrium</taxon>
    </lineage>
</organism>
<dbReference type="PANTHER" id="PTHR45973:SF12">
    <property type="entry name" value="DYNEIN REGULATORY COMPLEX SUBUNIT 3"/>
    <property type="match status" value="1"/>
</dbReference>
<keyword evidence="9" id="KW-0966">Cell projection</keyword>
<evidence type="ECO:0000256" key="5">
    <source>
        <dbReference type="ARBA" id="ARBA00022846"/>
    </source>
</evidence>
<dbReference type="GO" id="GO:0005929">
    <property type="term" value="C:cilium"/>
    <property type="evidence" value="ECO:0007669"/>
    <property type="project" value="TreeGrafter"/>
</dbReference>
<evidence type="ECO:0000256" key="4">
    <source>
        <dbReference type="ARBA" id="ARBA00022737"/>
    </source>
</evidence>
<keyword evidence="2" id="KW-0963">Cytoplasm</keyword>
<evidence type="ECO:0000256" key="3">
    <source>
        <dbReference type="ARBA" id="ARBA00022614"/>
    </source>
</evidence>
<dbReference type="Proteomes" id="UP000268535">
    <property type="component" value="Unassembled WGS sequence"/>
</dbReference>
<comment type="similarity">
    <text evidence="10">Belongs to the DRC3 family.</text>
</comment>
<protein>
    <recommendedName>
        <fullName evidence="11">Dynein regulatory complex subunit 3</fullName>
    </recommendedName>
</protein>
<dbReference type="SMART" id="SM00365">
    <property type="entry name" value="LRR_SD22"/>
    <property type="match status" value="3"/>
</dbReference>
<reference evidence="12" key="3">
    <citation type="submission" date="2018-08" db="EMBL/GenBank/DDBJ databases">
        <title>Leveraging single-cell genomics to expand the Fungal Tree of Life.</title>
        <authorList>
            <consortium name="DOE Joint Genome Institute"/>
            <person name="Ahrendt S.R."/>
            <person name="Quandt C.A."/>
            <person name="Ciobanu D."/>
            <person name="Clum A."/>
            <person name="Salamov A."/>
            <person name="Andreopoulos B."/>
            <person name="Cheng J.-F."/>
            <person name="Woyke T."/>
            <person name="Pelin A."/>
            <person name="Henrissat B."/>
            <person name="Reynolds N."/>
            <person name="Benny G.L."/>
            <person name="Smith M.E."/>
            <person name="James T.Y."/>
            <person name="Grigoriev I.V."/>
        </authorList>
    </citation>
    <scope>NUCLEOTIDE SEQUENCE</scope>
    <source>
        <strain evidence="12">ATCC 52028</strain>
    </source>
</reference>
<keyword evidence="7" id="KW-0969">Cilium</keyword>
<evidence type="ECO:0000313" key="14">
    <source>
        <dbReference type="Proteomes" id="UP000268535"/>
    </source>
</evidence>
<dbReference type="SUPFAM" id="SSF52075">
    <property type="entry name" value="Outer arm dynein light chain 1"/>
    <property type="match status" value="1"/>
</dbReference>
<proteinExistence type="inferred from homology"/>
<dbReference type="Gene3D" id="3.80.10.10">
    <property type="entry name" value="Ribonuclease Inhibitor"/>
    <property type="match status" value="1"/>
</dbReference>
<dbReference type="EMBL" id="ML014335">
    <property type="protein sequence ID" value="RKO98973.1"/>
    <property type="molecule type" value="Genomic_DNA"/>
</dbReference>
<dbReference type="Pfam" id="PF14580">
    <property type="entry name" value="LRR_9"/>
    <property type="match status" value="1"/>
</dbReference>
<dbReference type="PROSITE" id="PS51450">
    <property type="entry name" value="LRR"/>
    <property type="match status" value="4"/>
</dbReference>
<evidence type="ECO:0000313" key="13">
    <source>
        <dbReference type="EMBL" id="RKO98973.1"/>
    </source>
</evidence>
<evidence type="ECO:0000256" key="10">
    <source>
        <dbReference type="ARBA" id="ARBA00038378"/>
    </source>
</evidence>
<evidence type="ECO:0000256" key="6">
    <source>
        <dbReference type="ARBA" id="ARBA00023054"/>
    </source>
</evidence>
<evidence type="ECO:0000313" key="15">
    <source>
        <dbReference type="Proteomes" id="UP000274922"/>
    </source>
</evidence>
<name>A0A4P9WVN5_9FUNG</name>
<evidence type="ECO:0000256" key="8">
    <source>
        <dbReference type="ARBA" id="ARBA00023212"/>
    </source>
</evidence>
<dbReference type="AlphaFoldDB" id="A0A4P9WVN5"/>
<dbReference type="OrthoDB" id="266138at2759"/>
<sequence length="513" mass="58975">MAHAITEAAVIDSELLDQTITAQIPAELTAFCKKEQINPKDVTSLRLDYKNILSIDNLWLYQNLRRLQLDNNIIERIENLHFLVHLEWLDLSYNNITAIQGLEKLGNLKDLTLYNNRIKTIEGLDGCPQLQFLNLGNNQITDLQQVSYLTRLKQLRIFVATGNPLADDERYPLFTLAHLNLLYLDFRLVDAASRTKARETYVDVLIALEEEEKSAEKRLQEQKAQRATRQVQDDAHIGGISTLFASLFGGDQDMHVLLAMEPEALRDLITDYGKRAEPLIAEITQLAFAKHTECQNERRLFDQALQEACLEADKKGQVAIARFIVFRKEQLFHYEYLVENQPTDADAALDRVRDAVMALSDELMEYEMTLSDRLDEVIKEFERNYADMASGIAESATALFTRLRDIEMEFQERLQEALLAAYDRWNKSDPDNVPQELRQLLADKDLLVTHMTSSHDGRLAHIDAQEDLLLSGTAKATDQMLQSIRDDEVLRNRNRVTEIILYTEKINHELEQL</sequence>
<evidence type="ECO:0000256" key="11">
    <source>
        <dbReference type="ARBA" id="ARBA00040950"/>
    </source>
</evidence>
<reference evidence="13" key="2">
    <citation type="submission" date="2018-04" db="EMBL/GenBank/DDBJ databases">
        <title>Leveraging single-cell genomics to expand the Fungal Tree of Life.</title>
        <authorList>
            <consortium name="DOE Joint Genome Institute"/>
            <person name="Ahrendt S.R."/>
            <person name="Quandt C.A."/>
            <person name="Ciobanu D."/>
            <person name="Clum A."/>
            <person name="Salamov A."/>
            <person name="Andreopoulos B."/>
            <person name="Cheng J.-F."/>
            <person name="Woyke T."/>
            <person name="Pelin A."/>
            <person name="Henrissat B."/>
            <person name="Benny G.L."/>
            <person name="Smith M.E."/>
            <person name="James T.Y."/>
            <person name="Grigoriev I.V."/>
        </authorList>
    </citation>
    <scope>NUCLEOTIDE SEQUENCE</scope>
    <source>
        <strain evidence="13">ATCC 52028</strain>
    </source>
</reference>
<evidence type="ECO:0000256" key="9">
    <source>
        <dbReference type="ARBA" id="ARBA00023273"/>
    </source>
</evidence>
<keyword evidence="6" id="KW-0175">Coiled coil</keyword>
<dbReference type="EMBL" id="ML009293">
    <property type="protein sequence ID" value="RKO97374.1"/>
    <property type="molecule type" value="Genomic_DNA"/>
</dbReference>
<accession>A0A4P9WVN5</accession>
<comment type="subcellular location">
    <subcellularLocation>
        <location evidence="1">Cytoplasm</location>
        <location evidence="1">Cytoskeleton</location>
        <location evidence="1">Flagellum axoneme</location>
    </subcellularLocation>
</comment>
<dbReference type="STRING" id="1555241.A0A4P9WVN5"/>
<evidence type="ECO:0000256" key="2">
    <source>
        <dbReference type="ARBA" id="ARBA00022490"/>
    </source>
</evidence>
<evidence type="ECO:0000256" key="1">
    <source>
        <dbReference type="ARBA" id="ARBA00004611"/>
    </source>
</evidence>
<gene>
    <name evidence="12" type="ORF">CAUPRSCDRAFT_6611</name>
    <name evidence="13" type="ORF">CXG81DRAFT_28231</name>
</gene>
<dbReference type="InterPro" id="IPR032675">
    <property type="entry name" value="LRR_dom_sf"/>
</dbReference>
<keyword evidence="5" id="KW-0282">Flagellum</keyword>
<keyword evidence="15" id="KW-1185">Reference proteome</keyword>
<dbReference type="PANTHER" id="PTHR45973">
    <property type="entry name" value="PROTEIN PHOSPHATASE 1 REGULATORY SUBUNIT SDS22-RELATED"/>
    <property type="match status" value="1"/>
</dbReference>
<keyword evidence="3" id="KW-0433">Leucine-rich repeat</keyword>
<dbReference type="InterPro" id="IPR003591">
    <property type="entry name" value="Leu-rich_rpt_typical-subtyp"/>
</dbReference>
<dbReference type="Proteomes" id="UP000274922">
    <property type="component" value="Unassembled WGS sequence"/>
</dbReference>
<dbReference type="SMART" id="SM00369">
    <property type="entry name" value="LRR_TYP"/>
    <property type="match status" value="3"/>
</dbReference>
<evidence type="ECO:0000256" key="7">
    <source>
        <dbReference type="ARBA" id="ARBA00023069"/>
    </source>
</evidence>
<dbReference type="InterPro" id="IPR050576">
    <property type="entry name" value="Cilia_flagella_integrity"/>
</dbReference>
<keyword evidence="4" id="KW-0677">Repeat</keyword>
<keyword evidence="8" id="KW-0206">Cytoskeleton</keyword>
<evidence type="ECO:0000313" key="12">
    <source>
        <dbReference type="EMBL" id="RKO97374.1"/>
    </source>
</evidence>
<dbReference type="InterPro" id="IPR001611">
    <property type="entry name" value="Leu-rich_rpt"/>
</dbReference>